<accession>X1BMM7</accession>
<organism evidence="1">
    <name type="scientific">marine sediment metagenome</name>
    <dbReference type="NCBI Taxonomy" id="412755"/>
    <lineage>
        <taxon>unclassified sequences</taxon>
        <taxon>metagenomes</taxon>
        <taxon>ecological metagenomes</taxon>
    </lineage>
</organism>
<sequence length="53" mass="6685">MKKQDWWENFFDKDMCEILFGGTDEMMKRRRENFNINSNIYWKEKKSWSSILE</sequence>
<protein>
    <submittedName>
        <fullName evidence="1">Uncharacterized protein</fullName>
    </submittedName>
</protein>
<name>X1BMM7_9ZZZZ</name>
<gene>
    <name evidence="1" type="ORF">S01H4_02463</name>
</gene>
<proteinExistence type="predicted"/>
<comment type="caution">
    <text evidence="1">The sequence shown here is derived from an EMBL/GenBank/DDBJ whole genome shotgun (WGS) entry which is preliminary data.</text>
</comment>
<dbReference type="AlphaFoldDB" id="X1BMM7"/>
<dbReference type="EMBL" id="BART01000537">
    <property type="protein sequence ID" value="GAG73366.1"/>
    <property type="molecule type" value="Genomic_DNA"/>
</dbReference>
<reference evidence="1" key="1">
    <citation type="journal article" date="2014" name="Front. Microbiol.">
        <title>High frequency of phylogenetically diverse reductive dehalogenase-homologous genes in deep subseafloor sedimentary metagenomes.</title>
        <authorList>
            <person name="Kawai M."/>
            <person name="Futagami T."/>
            <person name="Toyoda A."/>
            <person name="Takaki Y."/>
            <person name="Nishi S."/>
            <person name="Hori S."/>
            <person name="Arai W."/>
            <person name="Tsubouchi T."/>
            <person name="Morono Y."/>
            <person name="Uchiyama I."/>
            <person name="Ito T."/>
            <person name="Fujiyama A."/>
            <person name="Inagaki F."/>
            <person name="Takami H."/>
        </authorList>
    </citation>
    <scope>NUCLEOTIDE SEQUENCE</scope>
    <source>
        <strain evidence="1">Expedition CK06-06</strain>
    </source>
</reference>
<evidence type="ECO:0000313" key="1">
    <source>
        <dbReference type="EMBL" id="GAG73366.1"/>
    </source>
</evidence>